<evidence type="ECO:0000313" key="2">
    <source>
        <dbReference type="EMBL" id="KAK7460926.1"/>
    </source>
</evidence>
<protein>
    <recommendedName>
        <fullName evidence="4">Fruit-body specific protein a</fullName>
    </recommendedName>
</protein>
<organism evidence="2 3">
    <name type="scientific">Marasmiellus scandens</name>
    <dbReference type="NCBI Taxonomy" id="2682957"/>
    <lineage>
        <taxon>Eukaryota</taxon>
        <taxon>Fungi</taxon>
        <taxon>Dikarya</taxon>
        <taxon>Basidiomycota</taxon>
        <taxon>Agaricomycotina</taxon>
        <taxon>Agaricomycetes</taxon>
        <taxon>Agaricomycetidae</taxon>
        <taxon>Agaricales</taxon>
        <taxon>Marasmiineae</taxon>
        <taxon>Omphalotaceae</taxon>
        <taxon>Marasmiellus</taxon>
    </lineage>
</organism>
<dbReference type="PANTHER" id="PTHR36578:SF1">
    <property type="entry name" value="APPLE DOMAIN-CONTAINING PROTEIN"/>
    <property type="match status" value="1"/>
</dbReference>
<proteinExistence type="predicted"/>
<comment type="caution">
    <text evidence="2">The sequence shown here is derived from an EMBL/GenBank/DDBJ whole genome shotgun (WGS) entry which is preliminary data.</text>
</comment>
<name>A0ABR1JFS4_9AGAR</name>
<evidence type="ECO:0000313" key="3">
    <source>
        <dbReference type="Proteomes" id="UP001498398"/>
    </source>
</evidence>
<gene>
    <name evidence="2" type="ORF">VKT23_008854</name>
</gene>
<accession>A0ABR1JFS4</accession>
<feature type="compositionally biased region" description="Polar residues" evidence="1">
    <location>
        <begin position="172"/>
        <end position="200"/>
    </location>
</feature>
<sequence length="638" mass="70195">MFNYSRDLAPYHVENTLKIEVAPGTPDFCLLREEKIRSFSAFLKVASFLFEPKFIDVIGQLESDLDGRGLREPPSTVITFLFLPLFRFHRATASLTPSYERTPSSEITVVMTGPTLEINYRRGLRASIKATSMSTIPRKVNMFSLSQLAVLTTLAVSIVAEGTIVPPASQGEPDSTGINTINGATTDTDRIVSTATQVDQKSGPKTDTPPNLPPPPTTITAVDGDLVNTTVGSITKTRRSLVKRSPSDYEEVFSGAGNGFDDRDASIEGTGYLTYTLVDNSTYSIGVGQCLDFCDRTDSCVFVNMYYEYNNPLLDWVFSEKSNLKCALYSDVHVATEKTNRGGQQLEEPPHALTYVSGSSGYAKKDALNRTDTPDGYDLVFGPTDGANEAPGFMGFVMLDRYDVQACADICSSRNADSQGGGCSYFNIWRAVVNDVPTTYTCALYYLVTDESTATNHGQYMSNGDHLQVTLSRGYARKNFVLDGGFEEYNSCSDFCFTSGYDMWKGLSPSFGYFDATIFHYAPYARTGHGVALLGSADARDPFPGVLTPSKALETEAGKTYSLQFWLNSDFSGPYFQASTFVEIHWNGEMIDSIKPGYSHWTFHQYDNMVAQGNDVLQFQGGKAPAWNFIDDVKVYLA</sequence>
<keyword evidence="3" id="KW-1185">Reference proteome</keyword>
<dbReference type="PANTHER" id="PTHR36578">
    <property type="entry name" value="CHROMOSOME 15, WHOLE GENOME SHOTGUN SEQUENCE"/>
    <property type="match status" value="1"/>
</dbReference>
<dbReference type="EMBL" id="JBANRG010000014">
    <property type="protein sequence ID" value="KAK7460926.1"/>
    <property type="molecule type" value="Genomic_DNA"/>
</dbReference>
<reference evidence="2 3" key="1">
    <citation type="submission" date="2024-01" db="EMBL/GenBank/DDBJ databases">
        <title>A draft genome for the cacao thread blight pathogen Marasmiellus scandens.</title>
        <authorList>
            <person name="Baruah I.K."/>
            <person name="Leung J."/>
            <person name="Bukari Y."/>
            <person name="Amoako-Attah I."/>
            <person name="Meinhardt L.W."/>
            <person name="Bailey B.A."/>
            <person name="Cohen S.P."/>
        </authorList>
    </citation>
    <scope>NUCLEOTIDE SEQUENCE [LARGE SCALE GENOMIC DNA]</scope>
    <source>
        <strain evidence="2 3">GH-19</strain>
    </source>
</reference>
<dbReference type="Proteomes" id="UP001498398">
    <property type="component" value="Unassembled WGS sequence"/>
</dbReference>
<evidence type="ECO:0008006" key="4">
    <source>
        <dbReference type="Google" id="ProtNLM"/>
    </source>
</evidence>
<feature type="region of interest" description="Disordered" evidence="1">
    <location>
        <begin position="166"/>
        <end position="219"/>
    </location>
</feature>
<evidence type="ECO:0000256" key="1">
    <source>
        <dbReference type="SAM" id="MobiDB-lite"/>
    </source>
</evidence>